<dbReference type="PANTHER" id="PTHR13251">
    <property type="entry name" value="EPILEPSY HOLOPROSENCEPHALY CANDIDATE 1/TMEM1"/>
    <property type="match status" value="1"/>
</dbReference>
<dbReference type="Pfam" id="PF24967">
    <property type="entry name" value="NTS_TR130"/>
    <property type="match status" value="1"/>
</dbReference>
<accession>A0AAW2ZA06</accession>
<dbReference type="InterPro" id="IPR045126">
    <property type="entry name" value="TRAPPC10/Trs130"/>
</dbReference>
<feature type="compositionally biased region" description="Basic residues" evidence="1">
    <location>
        <begin position="1085"/>
        <end position="1105"/>
    </location>
</feature>
<keyword evidence="5" id="KW-1185">Reference proteome</keyword>
<comment type="caution">
    <text evidence="4">The sequence shown here is derived from an EMBL/GenBank/DDBJ whole genome shotgun (WGS) entry which is preliminary data.</text>
</comment>
<dbReference type="InterPro" id="IPR056913">
    <property type="entry name" value="TRAPPC10/Trs130_N"/>
</dbReference>
<feature type="region of interest" description="Disordered" evidence="1">
    <location>
        <begin position="1588"/>
        <end position="1612"/>
    </location>
</feature>
<feature type="domain" description="TRAPPC10/Trs130 N-terminal" evidence="2">
    <location>
        <begin position="222"/>
        <end position="493"/>
    </location>
</feature>
<evidence type="ECO:0000313" key="4">
    <source>
        <dbReference type="EMBL" id="KAL0486671.1"/>
    </source>
</evidence>
<dbReference type="GO" id="GO:1990071">
    <property type="term" value="C:TRAPPII protein complex"/>
    <property type="evidence" value="ECO:0007669"/>
    <property type="project" value="InterPro"/>
</dbReference>
<dbReference type="Proteomes" id="UP001431209">
    <property type="component" value="Unassembled WGS sequence"/>
</dbReference>
<dbReference type="GO" id="GO:0006891">
    <property type="term" value="P:intra-Golgi vesicle-mediated transport"/>
    <property type="evidence" value="ECO:0007669"/>
    <property type="project" value="TreeGrafter"/>
</dbReference>
<dbReference type="GO" id="GO:0034498">
    <property type="term" value="P:early endosome to Golgi transport"/>
    <property type="evidence" value="ECO:0007669"/>
    <property type="project" value="TreeGrafter"/>
</dbReference>
<reference evidence="4 5" key="1">
    <citation type="submission" date="2024-03" db="EMBL/GenBank/DDBJ databases">
        <title>The Acrasis kona genome and developmental transcriptomes reveal deep origins of eukaryotic multicellular pathways.</title>
        <authorList>
            <person name="Sheikh S."/>
            <person name="Fu C.-J."/>
            <person name="Brown M.W."/>
            <person name="Baldauf S.L."/>
        </authorList>
    </citation>
    <scope>NUCLEOTIDE SEQUENCE [LARGE SCALE GENOMIC DNA]</scope>
    <source>
        <strain evidence="4 5">ATCC MYA-3509</strain>
    </source>
</reference>
<evidence type="ECO:0000259" key="3">
    <source>
        <dbReference type="Pfam" id="PF24967"/>
    </source>
</evidence>
<dbReference type="PANTHER" id="PTHR13251:SF3">
    <property type="entry name" value="TRAFFICKING PROTEIN PARTICLE COMPLEX SUBUNIT 10"/>
    <property type="match status" value="1"/>
</dbReference>
<dbReference type="Pfam" id="PF23036">
    <property type="entry name" value="TRAPPC10_1st"/>
    <property type="match status" value="1"/>
</dbReference>
<feature type="region of interest" description="Disordered" evidence="1">
    <location>
        <begin position="1085"/>
        <end position="1120"/>
    </location>
</feature>
<dbReference type="GO" id="GO:0005829">
    <property type="term" value="C:cytosol"/>
    <property type="evidence" value="ECO:0007669"/>
    <property type="project" value="GOC"/>
</dbReference>
<feature type="region of interest" description="Disordered" evidence="1">
    <location>
        <begin position="145"/>
        <end position="167"/>
    </location>
</feature>
<dbReference type="InterPro" id="IPR056916">
    <property type="entry name" value="NTS_TR130"/>
</dbReference>
<feature type="compositionally biased region" description="Polar residues" evidence="1">
    <location>
        <begin position="1595"/>
        <end position="1610"/>
    </location>
</feature>
<feature type="domain" description="Trs130 NTS" evidence="3">
    <location>
        <begin position="655"/>
        <end position="728"/>
    </location>
</feature>
<name>A0AAW2ZA06_9EUKA</name>
<proteinExistence type="predicted"/>
<evidence type="ECO:0000256" key="1">
    <source>
        <dbReference type="SAM" id="MobiDB-lite"/>
    </source>
</evidence>
<sequence length="1731" mass="196627">MSSGALNNKIDEIGVGDFTNFESPYVVVWELHGSKNGLVKHDPNPTFYLPRKHSSSTAPKPTWLQNVVGASRSADDSISAEDLISQNSKKEKLENSRNYPLWTELETYLRPMCSNITVNDSGKNKQSPPTMMSVDGVLNMNRKVQSSSDLTSPQPNEDQVVDNDSRGVPSLLTSKQLPALNIIPSPNKSLSPLTPSIPSTSSTVSYQSIITSNVFYSSVEQFTCKFRLSNDTKLNNCHSRYWSVMYTNPYMHIMIVMCDDSDDYKTNIKPKLRDWVNYMNDKDYEYLILHVPTSQNESLLKKLSLYRVFDKLKTDFNDRRNGVDHVIKIVLNAAQQQQPNQQPVQLHAQQFKDLAARIRDGILVEFARRCGKYEEEIKKFDENRKYPGWQFGHYFIAKENLALTIEQFGLHVNALGIYSQLFSFYVTDDAVRLDSFIKTNEKQNELCEILNTRAKPYREMIYSTTISEFDFYNYVFARQIQLFFKMNNPYEAAVHTKEFIPHMVHEMQVHMLPDPNNNTLQRSEPSDHDELHFRNFIFIHAWAYCTTQCVVEACQERAFETNAQVLAKLCRTLGDLYVFTRFQLQILSYMFGLDVTFLSSTKTNHSQSTDISSLPHHLRSPHLLPHILKLDRVITTETKNRILESIRTEYDVAIRLKQTVRDQSEFGKLYLELSSAASRGYSNGQRDRFHHWLNGEIAQIRFQQGNYTEAMSLWRGQLTAYYHDGWNQPSTIVRIKLSECEKLVGQLEDYMNSCLSLCSTQSTTDQDLKKFYHEELRSLSTRVDVNSIQPRMLGNEFLIACINGTDGNDDSNHDLKIEMDRVTLSAPVGSVQSVSLQILNVSLPNDFSITGISLHFTCQDEYECDDSDDDDDDDDSNVIQSDQITQEVIFVRRELIKTLPRNEPIEMVIDVILSKRGLFTLDRVSVHVNQLEFIIDKVMIPGDFESIHSTKTCLPTSNTRMKQLPKRFVTCVQPITSNTNSSSSFNHHGANANLNPSLRIDSPVQENVTEMSLDSFLTNDSGNGSSANLGPKLPKPLKMTNVGNLNQSNHSLPGTPTGILIQKSDFDVDSHHSTDFGLLHNQHLHSKPHLHRQMIKSKKSSHHQHLTAPTPPSSKSNQMIQNSFLSPLSPTFISPSSSTGSVKSNQQSGNHHQYKYIWQDHKRILYLNVHESPSTLRLQAHVPNGCLISNQDQILNVSIMSMNDALHSEIPAKLTIENLNVDDDVDFDLGDVDSRTDDDVKEEFEMTNEAFSLHVGQKEFTIPSLGVNQIHTIKVPIKLSKKSFSQSSAPCVIRNVKITITYQKDLIASNQPLFVVSQLEPLCFYEPFVTSHHVKQLPGKPTLLQVNLECTAPCPVNLMNLELEPTNIEISSNSVMKPVTLMPEQSMNLVFLIREDQDQLTRMFKMMVAYRIWDPSGQLGFDSSVMKFKSTLQWTAQPQFVFHVNITVRCAASLIRVGAPCICEFEVSQLGDGQPADDVEDFTKRKWWQVQGDVDCWIISGHVRQLHVNSKNKFECPIVPMSSGYLAIPKIHIENSFDHVHEHIQYVYRIESNVENKIAGNRLFIYPDSDAQMGPFFPLDFPVTVPDAKALPTSRPHSSSNPAPLSSNHTPGRKIYINKKRIESDLVTEAATDRTDHSPLQHLSDYRKFESDYSLRRTDSSSAVLSTAHPASINQSANQTKFSATDVNTASQAKDEESDYKSFKELNIHSVPDIKVTTSAGVLKNLRRQKY</sequence>
<dbReference type="EMBL" id="JAOPGA020001254">
    <property type="protein sequence ID" value="KAL0486671.1"/>
    <property type="molecule type" value="Genomic_DNA"/>
</dbReference>
<gene>
    <name evidence="4" type="ORF">AKO1_001652</name>
</gene>
<protein>
    <submittedName>
        <fullName evidence="4">Trafficking protein particle complex subunit</fullName>
    </submittedName>
</protein>
<feature type="compositionally biased region" description="Polar residues" evidence="1">
    <location>
        <begin position="145"/>
        <end position="157"/>
    </location>
</feature>
<evidence type="ECO:0000259" key="2">
    <source>
        <dbReference type="Pfam" id="PF23036"/>
    </source>
</evidence>
<evidence type="ECO:0000313" key="5">
    <source>
        <dbReference type="Proteomes" id="UP001431209"/>
    </source>
</evidence>
<organism evidence="4 5">
    <name type="scientific">Acrasis kona</name>
    <dbReference type="NCBI Taxonomy" id="1008807"/>
    <lineage>
        <taxon>Eukaryota</taxon>
        <taxon>Discoba</taxon>
        <taxon>Heterolobosea</taxon>
        <taxon>Tetramitia</taxon>
        <taxon>Eutetramitia</taxon>
        <taxon>Acrasidae</taxon>
        <taxon>Acrasis</taxon>
    </lineage>
</organism>